<dbReference type="OrthoDB" id="9769707at2"/>
<evidence type="ECO:0000256" key="5">
    <source>
        <dbReference type="ARBA" id="ARBA00023136"/>
    </source>
</evidence>
<evidence type="ECO:0000256" key="3">
    <source>
        <dbReference type="ARBA" id="ARBA00022692"/>
    </source>
</evidence>
<feature type="domain" description="Bacterial surface antigen (D15)" evidence="7">
    <location>
        <begin position="298"/>
        <end position="479"/>
    </location>
</feature>
<gene>
    <name evidence="8" type="ORF">FU658_08250</name>
</gene>
<dbReference type="InterPro" id="IPR000184">
    <property type="entry name" value="Bac_surfAg_D15"/>
</dbReference>
<dbReference type="GO" id="GO:0009306">
    <property type="term" value="P:protein secretion"/>
    <property type="evidence" value="ECO:0007669"/>
    <property type="project" value="TreeGrafter"/>
</dbReference>
<proteinExistence type="predicted"/>
<dbReference type="InterPro" id="IPR039910">
    <property type="entry name" value="D15-like"/>
</dbReference>
<comment type="caution">
    <text evidence="8">The sequence shown here is derived from an EMBL/GenBank/DDBJ whole genome shotgun (WGS) entry which is preliminary data.</text>
</comment>
<dbReference type="Gene3D" id="2.40.160.50">
    <property type="entry name" value="membrane protein fhac: a member of the omp85/tpsb transporter family"/>
    <property type="match status" value="1"/>
</dbReference>
<dbReference type="EMBL" id="VRTS01000005">
    <property type="protein sequence ID" value="TXK62232.1"/>
    <property type="molecule type" value="Genomic_DNA"/>
</dbReference>
<organism evidence="8 9">
    <name type="scientific">Alkalisalibacterium limincola</name>
    <dbReference type="NCBI Taxonomy" id="2699169"/>
    <lineage>
        <taxon>Bacteria</taxon>
        <taxon>Pseudomonadati</taxon>
        <taxon>Pseudomonadota</taxon>
        <taxon>Gammaproteobacteria</taxon>
        <taxon>Lysobacterales</taxon>
        <taxon>Lysobacteraceae</taxon>
        <taxon>Alkalisalibacterium</taxon>
    </lineage>
</organism>
<dbReference type="Gene3D" id="3.10.20.310">
    <property type="entry name" value="membrane protein fhac"/>
    <property type="match status" value="2"/>
</dbReference>
<sequence>MCASTSTPVYRCASPRATCASKARAGDPELQAARRTFAPLQGEIFDHRRYEASKSVIERLLSERGYFDARPAGQEVIVTRAERSAEVDVGWDSGERYVFGEVEVGEHQLRPGLIEKLVPWEPGEPYHQSYLLELQQTLTDLDYFAVIDITPAPRESEGLDVPVQVSLTPAKRSIYSAGLGYGTDSGAGIQLGFERRWVNTRGHKWRNVLDWSQRRQLLTTQYRIPAFDQFAGWYTGAFNLRREITADIDTELIEAVVNRTGQIGLWTVSAGLHAQRERYRFGEQEEREYATLVFPALRAQTSRGDDPLYPTRGWSLVAEIKAGSEAIGSGTDFVQAYLQGRYVMSFGESTRLLLRAELGTTSSDSFETMPPSLRFFAGGDRSVRGYGFKELGPRVDDVVVGGENLSVLSIEVERMFTDTWGAAVFIDAGNAFNSRGDFENRIGVGAGVRWRSPVGPVRVDIAHGLDDPEQSVRLHINIGPYL</sequence>
<accession>A0A5C8KSG2</accession>
<evidence type="ECO:0000256" key="6">
    <source>
        <dbReference type="ARBA" id="ARBA00023237"/>
    </source>
</evidence>
<evidence type="ECO:0000259" key="7">
    <source>
        <dbReference type="Pfam" id="PF01103"/>
    </source>
</evidence>
<dbReference type="RefSeq" id="WP_147891651.1">
    <property type="nucleotide sequence ID" value="NZ_VRTS01000005.1"/>
</dbReference>
<dbReference type="PANTHER" id="PTHR12815:SF47">
    <property type="entry name" value="TRANSLOCATION AND ASSEMBLY MODULE SUBUNIT TAMA"/>
    <property type="match status" value="1"/>
</dbReference>
<comment type="subcellular location">
    <subcellularLocation>
        <location evidence="1">Membrane</location>
    </subcellularLocation>
</comment>
<keyword evidence="5" id="KW-0472">Membrane</keyword>
<keyword evidence="9" id="KW-1185">Reference proteome</keyword>
<dbReference type="GO" id="GO:0009279">
    <property type="term" value="C:cell outer membrane"/>
    <property type="evidence" value="ECO:0007669"/>
    <property type="project" value="TreeGrafter"/>
</dbReference>
<dbReference type="AlphaFoldDB" id="A0A5C8KSG2"/>
<keyword evidence="2" id="KW-1134">Transmembrane beta strand</keyword>
<keyword evidence="4" id="KW-0732">Signal</keyword>
<reference evidence="8 9" key="1">
    <citation type="submission" date="2019-08" db="EMBL/GenBank/DDBJ databases">
        <authorList>
            <person name="Karlyshev A.V."/>
        </authorList>
    </citation>
    <scope>NUCLEOTIDE SEQUENCE [LARGE SCALE GENOMIC DNA]</scope>
    <source>
        <strain evidence="8 9">Alg18-2.2</strain>
    </source>
</reference>
<protein>
    <submittedName>
        <fullName evidence="8">Outer membrane protein assembly factor</fullName>
    </submittedName>
</protein>
<dbReference type="GO" id="GO:0097347">
    <property type="term" value="C:TAM protein secretion complex"/>
    <property type="evidence" value="ECO:0007669"/>
    <property type="project" value="TreeGrafter"/>
</dbReference>
<evidence type="ECO:0000256" key="1">
    <source>
        <dbReference type="ARBA" id="ARBA00004370"/>
    </source>
</evidence>
<evidence type="ECO:0000256" key="2">
    <source>
        <dbReference type="ARBA" id="ARBA00022452"/>
    </source>
</evidence>
<keyword evidence="6" id="KW-0998">Cell outer membrane</keyword>
<evidence type="ECO:0000256" key="4">
    <source>
        <dbReference type="ARBA" id="ARBA00022729"/>
    </source>
</evidence>
<name>A0A5C8KSG2_9GAMM</name>
<evidence type="ECO:0000313" key="8">
    <source>
        <dbReference type="EMBL" id="TXK62232.1"/>
    </source>
</evidence>
<keyword evidence="3" id="KW-0812">Transmembrane</keyword>
<dbReference type="PANTHER" id="PTHR12815">
    <property type="entry name" value="SORTING AND ASSEMBLY MACHINERY SAMM50 PROTEIN FAMILY MEMBER"/>
    <property type="match status" value="1"/>
</dbReference>
<evidence type="ECO:0000313" key="9">
    <source>
        <dbReference type="Proteomes" id="UP000321248"/>
    </source>
</evidence>
<dbReference type="Pfam" id="PF01103">
    <property type="entry name" value="Omp85"/>
    <property type="match status" value="1"/>
</dbReference>
<dbReference type="Proteomes" id="UP000321248">
    <property type="component" value="Unassembled WGS sequence"/>
</dbReference>